<dbReference type="PANTHER" id="PTHR47096:SF2">
    <property type="entry name" value="NIK-RELATED PROTEIN KINASE"/>
    <property type="match status" value="1"/>
</dbReference>
<evidence type="ECO:0000256" key="5">
    <source>
        <dbReference type="ARBA" id="ARBA00022777"/>
    </source>
</evidence>
<gene>
    <name evidence="8" type="ORF">J1605_011977</name>
</gene>
<evidence type="ECO:0000256" key="1">
    <source>
        <dbReference type="ARBA" id="ARBA00008874"/>
    </source>
</evidence>
<dbReference type="AlphaFoldDB" id="A0AB34GLF7"/>
<accession>A0AB34GLF7</accession>
<feature type="compositionally biased region" description="Gly residues" evidence="6">
    <location>
        <begin position="468"/>
        <end position="477"/>
    </location>
</feature>
<keyword evidence="9" id="KW-1185">Reference proteome</keyword>
<dbReference type="GO" id="GO:0004674">
    <property type="term" value="F:protein serine/threonine kinase activity"/>
    <property type="evidence" value="ECO:0007669"/>
    <property type="project" value="UniProtKB-KW"/>
</dbReference>
<protein>
    <recommendedName>
        <fullName evidence="2">non-specific serine/threonine protein kinase</fullName>
        <ecNumber evidence="2">2.7.11.1</ecNumber>
    </recommendedName>
</protein>
<feature type="compositionally biased region" description="Polar residues" evidence="6">
    <location>
        <begin position="596"/>
        <end position="612"/>
    </location>
</feature>
<evidence type="ECO:0000256" key="3">
    <source>
        <dbReference type="ARBA" id="ARBA00022527"/>
    </source>
</evidence>
<name>A0AB34GLF7_ESCRO</name>
<dbReference type="Pfam" id="PF00780">
    <property type="entry name" value="CNH"/>
    <property type="match status" value="1"/>
</dbReference>
<dbReference type="EC" id="2.7.11.1" evidence="2"/>
<feature type="compositionally biased region" description="Low complexity" evidence="6">
    <location>
        <begin position="489"/>
        <end position="500"/>
    </location>
</feature>
<dbReference type="GO" id="GO:0005829">
    <property type="term" value="C:cytosol"/>
    <property type="evidence" value="ECO:0007669"/>
    <property type="project" value="TreeGrafter"/>
</dbReference>
<feature type="compositionally biased region" description="Basic and acidic residues" evidence="6">
    <location>
        <begin position="501"/>
        <end position="513"/>
    </location>
</feature>
<feature type="region of interest" description="Disordered" evidence="6">
    <location>
        <begin position="370"/>
        <end position="618"/>
    </location>
</feature>
<feature type="compositionally biased region" description="Basic and acidic residues" evidence="6">
    <location>
        <begin position="438"/>
        <end position="447"/>
    </location>
</feature>
<evidence type="ECO:0000256" key="4">
    <source>
        <dbReference type="ARBA" id="ARBA00022679"/>
    </source>
</evidence>
<evidence type="ECO:0000256" key="2">
    <source>
        <dbReference type="ARBA" id="ARBA00012513"/>
    </source>
</evidence>
<comment type="caution">
    <text evidence="8">The sequence shown here is derived from an EMBL/GenBank/DDBJ whole genome shotgun (WGS) entry which is preliminary data.</text>
</comment>
<dbReference type="PANTHER" id="PTHR47096">
    <property type="entry name" value="MISSHAPEN LIKE KINASE 1"/>
    <property type="match status" value="1"/>
</dbReference>
<evidence type="ECO:0000259" key="7">
    <source>
        <dbReference type="Pfam" id="PF00780"/>
    </source>
</evidence>
<evidence type="ECO:0000313" key="9">
    <source>
        <dbReference type="Proteomes" id="UP001159641"/>
    </source>
</evidence>
<feature type="domain" description="CNH" evidence="7">
    <location>
        <begin position="677"/>
        <end position="894"/>
    </location>
</feature>
<evidence type="ECO:0000313" key="8">
    <source>
        <dbReference type="EMBL" id="KAJ8780072.1"/>
    </source>
</evidence>
<sequence>MFISRGPSCTHELLRLPTSSRCRPLRVLHGEPSQPRWLPDREEPQVQALQHLQGAARVFMPLQAHDSAPRPLLGQAQAPQRLQGAARVFMPLQAQVKAKASRPLQMQMKAPPRLRRTAWMLMPLQTQVKAPRPLQVEAQVPKEQQDQAQPQASGEPQDLDQVPEEFQGQDQVPEQQQRQGQVPEQQQRQNQVPEQQLEQNRAPEQPEVQEQAAEPTQAETEAEEPESLRVHAQEKEDESSDNDEVFHSIQAEVQIEPLQPYIPNPKENERSLLEQAQKPIDIRQRSSQNPQNCPAASESSSEEESPVTRRRSQSSPPYSTIDQRLLVDIHVPDGFKVGKISPPVYLTNEWVGYNALSEIFRNDWLTPAPVIQPPEEDGDYVELYDAGADTDGDDDDSNDAYEDTYDHDNGCDELDNQVDQANDAGEDQDDDDNDEVVDDKGNNREDAPSWPRPSCGRGGSYKQDGKDGSVGGEGTFGSNGSQRASRSHGGSTAIGGSAAIGDHEGHRANTDSGRRRKEGNGNEGVSGTNEESEALELNGEENCSEIDDPVLERPVSQEFEHKPEESGGRSEASNAIASGAAPAAPGDENDTMDISEVSTESGFSASHSSPPNGSEGAANADFASAILYAGLVEVPEKSSKQPSEVNVNPLYVSPECKKPLIHMYEKEFTSEICCGSLWGHKNRLRVYHLTWLRNKILNDGPESKRRQEEMLKTEEACKAIDKLTGCEHFSVYRVSFLAFWPYLVLYLQVFPTLGHKPVTVDLAIGSDKRLKIFFSSADGYHIIDAESEVMSDVTLPNNPLEIIIPQNIIILPDSLGIGMMLTFNAEALSMEANEQLFKKILEVWKDIPSSVAYECSQRATGWGQKAIEVRSLQSRVLESELKRRSIKKLRFLCTRGDKLFFTSILRNRHSRVYFMTLGKLEELQSNYGV</sequence>
<feature type="compositionally biased region" description="Basic and acidic residues" evidence="6">
    <location>
        <begin position="558"/>
        <end position="568"/>
    </location>
</feature>
<keyword evidence="5" id="KW-0418">Kinase</keyword>
<feature type="compositionally biased region" description="Acidic residues" evidence="6">
    <location>
        <begin position="530"/>
        <end position="549"/>
    </location>
</feature>
<dbReference type="InterPro" id="IPR051700">
    <property type="entry name" value="STE20_Ser-Thr_kinase"/>
</dbReference>
<evidence type="ECO:0000256" key="6">
    <source>
        <dbReference type="SAM" id="MobiDB-lite"/>
    </source>
</evidence>
<feature type="region of interest" description="Disordered" evidence="6">
    <location>
        <begin position="139"/>
        <end position="325"/>
    </location>
</feature>
<dbReference type="GO" id="GO:0046330">
    <property type="term" value="P:positive regulation of JNK cascade"/>
    <property type="evidence" value="ECO:0007669"/>
    <property type="project" value="TreeGrafter"/>
</dbReference>
<dbReference type="EMBL" id="JAIQCJ010002171">
    <property type="protein sequence ID" value="KAJ8780072.1"/>
    <property type="molecule type" value="Genomic_DNA"/>
</dbReference>
<keyword evidence="3" id="KW-0723">Serine/threonine-protein kinase</keyword>
<feature type="compositionally biased region" description="Low complexity" evidence="6">
    <location>
        <begin position="168"/>
        <end position="219"/>
    </location>
</feature>
<feature type="compositionally biased region" description="Acidic residues" evidence="6">
    <location>
        <begin position="374"/>
        <end position="403"/>
    </location>
</feature>
<proteinExistence type="inferred from homology"/>
<feature type="compositionally biased region" description="Low complexity" evidence="6">
    <location>
        <begin position="572"/>
        <end position="586"/>
    </location>
</feature>
<comment type="similarity">
    <text evidence="1">Belongs to the protein kinase superfamily. STE Ser/Thr protein kinase family. STE20 subfamily.</text>
</comment>
<feature type="compositionally biased region" description="Acidic residues" evidence="6">
    <location>
        <begin position="424"/>
        <end position="437"/>
    </location>
</feature>
<keyword evidence="4" id="KW-0808">Transferase</keyword>
<feature type="compositionally biased region" description="Polar residues" evidence="6">
    <location>
        <begin position="313"/>
        <end position="322"/>
    </location>
</feature>
<reference evidence="8 9" key="1">
    <citation type="submission" date="2022-11" db="EMBL/GenBank/DDBJ databases">
        <title>Whole genome sequence of Eschrichtius robustus ER-17-0199.</title>
        <authorList>
            <person name="Bruniche-Olsen A."/>
            <person name="Black A.N."/>
            <person name="Fields C.J."/>
            <person name="Walden K."/>
            <person name="Dewoody J.A."/>
        </authorList>
    </citation>
    <scope>NUCLEOTIDE SEQUENCE [LARGE SCALE GENOMIC DNA]</scope>
    <source>
        <strain evidence="8">ER-17-0199</strain>
        <tissue evidence="8">Blubber</tissue>
    </source>
</reference>
<dbReference type="InterPro" id="IPR001180">
    <property type="entry name" value="CNH_dom"/>
</dbReference>
<feature type="compositionally biased region" description="Polar residues" evidence="6">
    <location>
        <begin position="285"/>
        <end position="294"/>
    </location>
</feature>
<dbReference type="Proteomes" id="UP001159641">
    <property type="component" value="Unassembled WGS sequence"/>
</dbReference>
<organism evidence="8 9">
    <name type="scientific">Eschrichtius robustus</name>
    <name type="common">California gray whale</name>
    <name type="synonym">Eschrichtius gibbosus</name>
    <dbReference type="NCBI Taxonomy" id="9764"/>
    <lineage>
        <taxon>Eukaryota</taxon>
        <taxon>Metazoa</taxon>
        <taxon>Chordata</taxon>
        <taxon>Craniata</taxon>
        <taxon>Vertebrata</taxon>
        <taxon>Euteleostomi</taxon>
        <taxon>Mammalia</taxon>
        <taxon>Eutheria</taxon>
        <taxon>Laurasiatheria</taxon>
        <taxon>Artiodactyla</taxon>
        <taxon>Whippomorpha</taxon>
        <taxon>Cetacea</taxon>
        <taxon>Mysticeti</taxon>
        <taxon>Eschrichtiidae</taxon>
        <taxon>Eschrichtius</taxon>
    </lineage>
</organism>